<keyword evidence="5" id="KW-1185">Reference proteome</keyword>
<feature type="compositionally biased region" description="Basic and acidic residues" evidence="2">
    <location>
        <begin position="827"/>
        <end position="838"/>
    </location>
</feature>
<accession>A0A9W9ZLV9</accession>
<evidence type="ECO:0000256" key="1">
    <source>
        <dbReference type="SAM" id="Coils"/>
    </source>
</evidence>
<dbReference type="GO" id="GO:0005923">
    <property type="term" value="C:bicellular tight junction"/>
    <property type="evidence" value="ECO:0007669"/>
    <property type="project" value="TreeGrafter"/>
</dbReference>
<evidence type="ECO:0000259" key="3">
    <source>
        <dbReference type="PROSITE" id="PS50106"/>
    </source>
</evidence>
<dbReference type="SMART" id="SM00228">
    <property type="entry name" value="PDZ"/>
    <property type="match status" value="3"/>
</dbReference>
<feature type="compositionally biased region" description="Polar residues" evidence="2">
    <location>
        <begin position="111"/>
        <end position="129"/>
    </location>
</feature>
<dbReference type="GO" id="GO:0150105">
    <property type="term" value="P:protein localization to cell-cell junction"/>
    <property type="evidence" value="ECO:0007669"/>
    <property type="project" value="TreeGrafter"/>
</dbReference>
<dbReference type="AlphaFoldDB" id="A0A9W9ZLV9"/>
<dbReference type="InterPro" id="IPR036034">
    <property type="entry name" value="PDZ_sf"/>
</dbReference>
<dbReference type="PROSITE" id="PS50106">
    <property type="entry name" value="PDZ"/>
    <property type="match status" value="2"/>
</dbReference>
<dbReference type="Gene3D" id="2.30.42.10">
    <property type="match status" value="2"/>
</dbReference>
<proteinExistence type="predicted"/>
<dbReference type="OrthoDB" id="418634at2759"/>
<feature type="compositionally biased region" description="Basic and acidic residues" evidence="2">
    <location>
        <begin position="96"/>
        <end position="109"/>
    </location>
</feature>
<dbReference type="Proteomes" id="UP001163046">
    <property type="component" value="Unassembled WGS sequence"/>
</dbReference>
<feature type="compositionally biased region" description="Low complexity" evidence="2">
    <location>
        <begin position="750"/>
        <end position="767"/>
    </location>
</feature>
<organism evidence="4 5">
    <name type="scientific">Desmophyllum pertusum</name>
    <dbReference type="NCBI Taxonomy" id="174260"/>
    <lineage>
        <taxon>Eukaryota</taxon>
        <taxon>Metazoa</taxon>
        <taxon>Cnidaria</taxon>
        <taxon>Anthozoa</taxon>
        <taxon>Hexacorallia</taxon>
        <taxon>Scleractinia</taxon>
        <taxon>Caryophylliina</taxon>
        <taxon>Caryophylliidae</taxon>
        <taxon>Desmophyllum</taxon>
    </lineage>
</organism>
<evidence type="ECO:0000313" key="4">
    <source>
        <dbReference type="EMBL" id="KAJ7383695.1"/>
    </source>
</evidence>
<dbReference type="SUPFAM" id="SSF50044">
    <property type="entry name" value="SH3-domain"/>
    <property type="match status" value="1"/>
</dbReference>
<dbReference type="EMBL" id="MU825895">
    <property type="protein sequence ID" value="KAJ7383695.1"/>
    <property type="molecule type" value="Genomic_DNA"/>
</dbReference>
<dbReference type="PANTHER" id="PTHR13865">
    <property type="entry name" value="TIGHT JUNCTION PROTEIN"/>
    <property type="match status" value="1"/>
</dbReference>
<dbReference type="GO" id="GO:0045216">
    <property type="term" value="P:cell-cell junction organization"/>
    <property type="evidence" value="ECO:0007669"/>
    <property type="project" value="TreeGrafter"/>
</dbReference>
<comment type="caution">
    <text evidence="4">The sequence shown here is derived from an EMBL/GenBank/DDBJ whole genome shotgun (WGS) entry which is preliminary data.</text>
</comment>
<protein>
    <recommendedName>
        <fullName evidence="3">PDZ domain-containing protein</fullName>
    </recommendedName>
</protein>
<evidence type="ECO:0000256" key="2">
    <source>
        <dbReference type="SAM" id="MobiDB-lite"/>
    </source>
</evidence>
<dbReference type="GO" id="GO:0098609">
    <property type="term" value="P:cell-cell adhesion"/>
    <property type="evidence" value="ECO:0007669"/>
    <property type="project" value="TreeGrafter"/>
</dbReference>
<dbReference type="SUPFAM" id="SSF50156">
    <property type="entry name" value="PDZ domain-like"/>
    <property type="match status" value="2"/>
</dbReference>
<gene>
    <name evidence="4" type="ORF">OS493_026225</name>
</gene>
<feature type="domain" description="PDZ" evidence="3">
    <location>
        <begin position="622"/>
        <end position="699"/>
    </location>
</feature>
<feature type="region of interest" description="Disordered" evidence="2">
    <location>
        <begin position="1"/>
        <end position="20"/>
    </location>
</feature>
<dbReference type="PANTHER" id="PTHR13865:SF28">
    <property type="entry name" value="POLYCHAETOID, ISOFORM O"/>
    <property type="match status" value="1"/>
</dbReference>
<feature type="domain" description="PDZ" evidence="3">
    <location>
        <begin position="911"/>
        <end position="991"/>
    </location>
</feature>
<feature type="coiled-coil region" evidence="1">
    <location>
        <begin position="409"/>
        <end position="492"/>
    </location>
</feature>
<feature type="region of interest" description="Disordered" evidence="2">
    <location>
        <begin position="813"/>
        <end position="847"/>
    </location>
</feature>
<keyword evidence="1" id="KW-0175">Coiled coil</keyword>
<dbReference type="InterPro" id="IPR001478">
    <property type="entry name" value="PDZ"/>
</dbReference>
<dbReference type="Gene3D" id="2.30.30.40">
    <property type="entry name" value="SH3 Domains"/>
    <property type="match status" value="1"/>
</dbReference>
<reference evidence="4" key="1">
    <citation type="submission" date="2023-01" db="EMBL/GenBank/DDBJ databases">
        <title>Genome assembly of the deep-sea coral Lophelia pertusa.</title>
        <authorList>
            <person name="Herrera S."/>
            <person name="Cordes E."/>
        </authorList>
    </citation>
    <scope>NUCLEOTIDE SEQUENCE</scope>
    <source>
        <strain evidence="4">USNM1676648</strain>
        <tissue evidence="4">Polyp</tissue>
    </source>
</reference>
<dbReference type="Pfam" id="PF00595">
    <property type="entry name" value="PDZ"/>
    <property type="match status" value="2"/>
</dbReference>
<dbReference type="InterPro" id="IPR036028">
    <property type="entry name" value="SH3-like_dom_sf"/>
</dbReference>
<evidence type="ECO:0000313" key="5">
    <source>
        <dbReference type="Proteomes" id="UP001163046"/>
    </source>
</evidence>
<sequence>MSASPETNVPPSADSNGNNLKQGSLLLSIYGYASYPAPDSSSTELKKQVLGRSNSLGIIENIKKKSFQPSFLAGAETHHDASKRNSCFEIRDYEMPKRTTSSADRERKTSSRLFRSMSLSGRKQSNKEQAASDDKRNSTISISDTEKLKEAEREIQNLKELLSTRIKQEFDNCVTEANDKRTRISFSDLELESVESKGNNVIFPSKVEHLETTIEANAVPLQKTTSCKECERLKESRIKAVVEAIALRKYVKNLNDALSGGEASKQNFLNDVQKKLVSAQTEKEVALEELATVIDQRNQAVREKDKALEEWGKATSKWENTLDQLDSLVKELDKVKSERDDLTKKLKRKEDALERIKQETSLLSEQIEVTKQEQIDSIADQDVVLRDRFGKTESVRKLSTELTKSQQRNIEMDARVTSLEEKAETYKRERDHAKEQWRQSVKERKRLHREIASIVQARDEAIQKCFSTAEQLEKLKEEYNHLLNRLAKTGLSANNSSELSIPCSLKECKFCAGDSAGGIESPDTSFTESEEIRVNLEKDDPLDSIKLARVSMSGRAFTAIIDIDKAFGSSRNIRKYDEIVSINDIPVTESDQNLVKSLLDGAITALSMILKRPVGTYQISFDLDLKAPKKSKAGLGFECGLYVKELKHGFLSEDQNNLKIGDYVMKINGKHLDKIIASSVEKVTKKSGDKLKLHVTRTILAMAKSCELKPLNNTDSESDTVILRRLPRCNGDNRLSLISNDSSISRDSRFSCNSSMGSMSSNNDSSLADSNSDLYGNKFTGYGLYIPDRHRTTTAIYSPSSDSQLETIVADDWPDARTGNDSQNTSDAKESDTNEHGTLKPNCRSPMNRKFVSTSQLQSGTFLTPVGVDGTLVRAQSTITAVRVDDDGLNSGLMRSSTCGTIVPAGRSPRVMRLEKKPLNGLGLEVSGGYRVGIYVIELQDNSVCKAAGLQVGDRLLKLNSYDLSRATLDHATRIVRLLSTCTYLRIEAQQVSNYQEILEDKPYDSLYVRTIHAYKAMAPDELSFTIGETLHVINTRANYDQARQSWKWVAQRARKDGKVLEEGLVPCMGSIPQHVESTVLSQTLQRFESESEEQMSDDAPCTLKRASTERRSIIQRYRKLMRRESRDFPNNMDENGNTNKVTFYEILSKISD</sequence>
<feature type="region of interest" description="Disordered" evidence="2">
    <location>
        <begin position="744"/>
        <end position="767"/>
    </location>
</feature>
<dbReference type="GO" id="GO:0050839">
    <property type="term" value="F:cell adhesion molecule binding"/>
    <property type="evidence" value="ECO:0007669"/>
    <property type="project" value="TreeGrafter"/>
</dbReference>
<dbReference type="GO" id="GO:0005886">
    <property type="term" value="C:plasma membrane"/>
    <property type="evidence" value="ECO:0007669"/>
    <property type="project" value="TreeGrafter"/>
</dbReference>
<name>A0A9W9ZLV9_9CNID</name>
<feature type="coiled-coil region" evidence="1">
    <location>
        <begin position="269"/>
        <end position="373"/>
    </location>
</feature>
<feature type="region of interest" description="Disordered" evidence="2">
    <location>
        <begin position="96"/>
        <end position="146"/>
    </location>
</feature>